<evidence type="ECO:0000259" key="2">
    <source>
        <dbReference type="Pfam" id="PF01526"/>
    </source>
</evidence>
<dbReference type="RefSeq" id="WP_250924345.1">
    <property type="nucleotide sequence ID" value="NZ_JAMQAW010000099.1"/>
</dbReference>
<dbReference type="InterPro" id="IPR002513">
    <property type="entry name" value="Tn3_Tnp_DDE_dom"/>
</dbReference>
<accession>A0ABT0V3V5</accession>
<keyword evidence="4" id="KW-1185">Reference proteome</keyword>
<organism evidence="3 4">
    <name type="scientific">Streptomyces albipurpureus</name>
    <dbReference type="NCBI Taxonomy" id="2897419"/>
    <lineage>
        <taxon>Bacteria</taxon>
        <taxon>Bacillati</taxon>
        <taxon>Actinomycetota</taxon>
        <taxon>Actinomycetes</taxon>
        <taxon>Kitasatosporales</taxon>
        <taxon>Streptomycetaceae</taxon>
        <taxon>Streptomyces</taxon>
    </lineage>
</organism>
<dbReference type="SUPFAM" id="SSF51120">
    <property type="entry name" value="beta-Roll"/>
    <property type="match status" value="1"/>
</dbReference>
<dbReference type="InterPro" id="IPR011049">
    <property type="entry name" value="Serralysin-like_metalloprot_C"/>
</dbReference>
<gene>
    <name evidence="3" type="ORF">NBG84_38310</name>
</gene>
<sequence>MSTADRPDGWRAASSPPTAHRLSPRFRTGPTRLRPWPVHGFRCPTPTHRSGPPPAPLRQPTPIEGTVSGDTGDDTVQINAGSGATVLGSAGDDRLTITDVNQGTLNGGLGTDTCSVGSGNRDPELQEKAVRFLDLMANSIIFSTTIDMTDTLRQMAAQGWELSPDDLAALSPHRRDNVSRFGDYDTAILHIPPGPYDSALRLPADGL</sequence>
<protein>
    <submittedName>
        <fullName evidence="3">Transposase</fullName>
    </submittedName>
</protein>
<dbReference type="Gene3D" id="2.160.20.160">
    <property type="match status" value="1"/>
</dbReference>
<dbReference type="Proteomes" id="UP001431429">
    <property type="component" value="Unassembled WGS sequence"/>
</dbReference>
<name>A0ABT0V3V5_9ACTN</name>
<evidence type="ECO:0000256" key="1">
    <source>
        <dbReference type="SAM" id="MobiDB-lite"/>
    </source>
</evidence>
<dbReference type="EMBL" id="JAMQAW010000099">
    <property type="protein sequence ID" value="MCM2394061.1"/>
    <property type="molecule type" value="Genomic_DNA"/>
</dbReference>
<evidence type="ECO:0000313" key="4">
    <source>
        <dbReference type="Proteomes" id="UP001431429"/>
    </source>
</evidence>
<feature type="region of interest" description="Disordered" evidence="1">
    <location>
        <begin position="1"/>
        <end position="73"/>
    </location>
</feature>
<comment type="caution">
    <text evidence="3">The sequence shown here is derived from an EMBL/GenBank/DDBJ whole genome shotgun (WGS) entry which is preliminary data.</text>
</comment>
<proteinExistence type="predicted"/>
<dbReference type="Pfam" id="PF01526">
    <property type="entry name" value="DDE_Tnp_Tn3"/>
    <property type="match status" value="1"/>
</dbReference>
<evidence type="ECO:0000313" key="3">
    <source>
        <dbReference type="EMBL" id="MCM2394061.1"/>
    </source>
</evidence>
<feature type="domain" description="Tn3 transposase DDE" evidence="2">
    <location>
        <begin position="121"/>
        <end position="184"/>
    </location>
</feature>
<reference evidence="3" key="1">
    <citation type="submission" date="2022-06" db="EMBL/GenBank/DDBJ databases">
        <title>Genome public.</title>
        <authorList>
            <person name="Sun Q."/>
        </authorList>
    </citation>
    <scope>NUCLEOTIDE SEQUENCE</scope>
    <source>
        <strain evidence="3">CWNU-1</strain>
    </source>
</reference>